<sequence>METKRKKRAKTIILLAIIWFVISLPLPWLFTTPDEVRPQTFILLQIIGLISIPFIVLAIVWTIKPELTT</sequence>
<reference evidence="2" key="1">
    <citation type="submission" date="2021-02" db="EMBL/GenBank/DDBJ databases">
        <authorList>
            <person name="Han P."/>
        </authorList>
    </citation>
    <scope>NUCLEOTIDE SEQUENCE</scope>
    <source>
        <strain evidence="2">Candidatus Nitrosotenuis uzonensis 5A</strain>
    </source>
</reference>
<keyword evidence="1" id="KW-0472">Membrane</keyword>
<dbReference type="AlphaFoldDB" id="A0A812EUL9"/>
<dbReference type="RefSeq" id="WP_205098395.1">
    <property type="nucleotide sequence ID" value="NZ_CAJNAQ010000002.1"/>
</dbReference>
<comment type="caution">
    <text evidence="2">The sequence shown here is derived from an EMBL/GenBank/DDBJ whole genome shotgun (WGS) entry which is preliminary data.</text>
</comment>
<keyword evidence="1" id="KW-1133">Transmembrane helix</keyword>
<gene>
    <name evidence="2" type="ORF">NUZ5A_20552</name>
</gene>
<keyword evidence="1" id="KW-0812">Transmembrane</keyword>
<evidence type="ECO:0000256" key="1">
    <source>
        <dbReference type="SAM" id="Phobius"/>
    </source>
</evidence>
<name>A0A812EUL9_9ARCH</name>
<organism evidence="2 3">
    <name type="scientific">Candidatus Nitrosotenuis uzonensis</name>
    <dbReference type="NCBI Taxonomy" id="1407055"/>
    <lineage>
        <taxon>Archaea</taxon>
        <taxon>Nitrososphaerota</taxon>
        <taxon>Candidatus Nitrosotenuis</taxon>
    </lineage>
</organism>
<proteinExistence type="predicted"/>
<dbReference type="Proteomes" id="UP000655759">
    <property type="component" value="Unassembled WGS sequence"/>
</dbReference>
<feature type="transmembrane region" description="Helical" evidence="1">
    <location>
        <begin position="42"/>
        <end position="63"/>
    </location>
</feature>
<accession>A0A812EUL9</accession>
<feature type="transmembrane region" description="Helical" evidence="1">
    <location>
        <begin position="12"/>
        <end position="30"/>
    </location>
</feature>
<evidence type="ECO:0000313" key="3">
    <source>
        <dbReference type="Proteomes" id="UP000655759"/>
    </source>
</evidence>
<dbReference type="EMBL" id="CAJNAQ010000002">
    <property type="protein sequence ID" value="CAE6489033.1"/>
    <property type="molecule type" value="Genomic_DNA"/>
</dbReference>
<evidence type="ECO:0000313" key="2">
    <source>
        <dbReference type="EMBL" id="CAE6489033.1"/>
    </source>
</evidence>
<protein>
    <submittedName>
        <fullName evidence="2">Uncharacterized protein</fullName>
    </submittedName>
</protein>